<feature type="compositionally biased region" description="Polar residues" evidence="5">
    <location>
        <begin position="218"/>
        <end position="227"/>
    </location>
</feature>
<evidence type="ECO:0008006" key="8">
    <source>
        <dbReference type="Google" id="ProtNLM"/>
    </source>
</evidence>
<reference evidence="6 7" key="1">
    <citation type="submission" date="2019-09" db="EMBL/GenBank/DDBJ databases">
        <title>A chromosome-level genome assembly of the Chinese tupelo Nyssa sinensis.</title>
        <authorList>
            <person name="Yang X."/>
            <person name="Kang M."/>
            <person name="Yang Y."/>
            <person name="Xiong H."/>
            <person name="Wang M."/>
            <person name="Zhang Z."/>
            <person name="Wang Z."/>
            <person name="Wu H."/>
            <person name="Ma T."/>
            <person name="Liu J."/>
            <person name="Xi Z."/>
        </authorList>
    </citation>
    <scope>NUCLEOTIDE SEQUENCE [LARGE SCALE GENOMIC DNA]</scope>
    <source>
        <strain evidence="6">J267</strain>
        <tissue evidence="6">Leaf</tissue>
    </source>
</reference>
<keyword evidence="2" id="KW-0240">DNA-directed RNA polymerase</keyword>
<dbReference type="Proteomes" id="UP000325577">
    <property type="component" value="Linkage Group LG18"/>
</dbReference>
<sequence>MLQGVCCCKRFVGLHQRRYQRVLICSVEEFLGSATSILSSLHDRLGVQNRPIYQLAVRTNRTCGTLSKTFPTFDLTLSPLISLRDFNLSIYTHIPMDPEEPPSTRRKVKFAPKGPPRRKPKSVAKNEVAEDDIDDEVITQALLRRANERIGRREPKVEKSTVHVAFGHGAASSSTSIRTYGIPREGNSGKSNDSGLKETASDGQILFSLPSTAVPHGTSGNSLNTKDASSKKKRQGYIEPWDYHHTEYPTTLPLRRPYSGNPELLDEAEFGEAAMDLEYDENTTNPASELGLLDQSEEVQMLFLQLPDNLPLVKRSAIADGKETADRSKPSGSGGAPAGARGKEIAGIPTSSGGASASASAKGKEIIGNSISWGTGSTSKKGCSLEELPEGYMGKMLVYKSGAIKLKLGNTLYDVFPGSDCIFAQDVVAINTDDKHCCAVGELGKRAIVTPDLDSLLNTD</sequence>
<accession>A0A5J5AS16</accession>
<feature type="region of interest" description="Disordered" evidence="5">
    <location>
        <begin position="210"/>
        <end position="233"/>
    </location>
</feature>
<dbReference type="AlphaFoldDB" id="A0A5J5AS16"/>
<feature type="region of interest" description="Disordered" evidence="5">
    <location>
        <begin position="96"/>
        <end position="128"/>
    </location>
</feature>
<keyword evidence="3" id="KW-0804">Transcription</keyword>
<comment type="subcellular location">
    <subcellularLocation>
        <location evidence="1">Nucleus</location>
    </subcellularLocation>
</comment>
<protein>
    <recommendedName>
        <fullName evidence="8">DNA-directed RNA polymerase III subunit RPC4</fullName>
    </recommendedName>
</protein>
<evidence type="ECO:0000256" key="5">
    <source>
        <dbReference type="SAM" id="MobiDB-lite"/>
    </source>
</evidence>
<keyword evidence="7" id="KW-1185">Reference proteome</keyword>
<dbReference type="GO" id="GO:0042797">
    <property type="term" value="P:tRNA transcription by RNA polymerase III"/>
    <property type="evidence" value="ECO:0007669"/>
    <property type="project" value="TreeGrafter"/>
</dbReference>
<dbReference type="PANTHER" id="PTHR13408">
    <property type="entry name" value="DNA-DIRECTED RNA POLYMERASE III"/>
    <property type="match status" value="1"/>
</dbReference>
<proteinExistence type="predicted"/>
<dbReference type="Pfam" id="PF05132">
    <property type="entry name" value="RNA_pol_Rpc4"/>
    <property type="match status" value="1"/>
</dbReference>
<name>A0A5J5AS16_9ASTE</name>
<evidence type="ECO:0000256" key="1">
    <source>
        <dbReference type="ARBA" id="ARBA00004123"/>
    </source>
</evidence>
<dbReference type="InterPro" id="IPR007811">
    <property type="entry name" value="RPC4"/>
</dbReference>
<feature type="compositionally biased region" description="Basic residues" evidence="5">
    <location>
        <begin position="104"/>
        <end position="122"/>
    </location>
</feature>
<organism evidence="6 7">
    <name type="scientific">Nyssa sinensis</name>
    <dbReference type="NCBI Taxonomy" id="561372"/>
    <lineage>
        <taxon>Eukaryota</taxon>
        <taxon>Viridiplantae</taxon>
        <taxon>Streptophyta</taxon>
        <taxon>Embryophyta</taxon>
        <taxon>Tracheophyta</taxon>
        <taxon>Spermatophyta</taxon>
        <taxon>Magnoliopsida</taxon>
        <taxon>eudicotyledons</taxon>
        <taxon>Gunneridae</taxon>
        <taxon>Pentapetalae</taxon>
        <taxon>asterids</taxon>
        <taxon>Cornales</taxon>
        <taxon>Nyssaceae</taxon>
        <taxon>Nyssa</taxon>
    </lineage>
</organism>
<feature type="compositionally biased region" description="Basic and acidic residues" evidence="5">
    <location>
        <begin position="320"/>
        <end position="329"/>
    </location>
</feature>
<evidence type="ECO:0000313" key="6">
    <source>
        <dbReference type="EMBL" id="KAA8533885.1"/>
    </source>
</evidence>
<gene>
    <name evidence="6" type="ORF">F0562_031402</name>
</gene>
<dbReference type="GO" id="GO:0003677">
    <property type="term" value="F:DNA binding"/>
    <property type="evidence" value="ECO:0007669"/>
    <property type="project" value="InterPro"/>
</dbReference>
<feature type="region of interest" description="Disordered" evidence="5">
    <location>
        <begin position="320"/>
        <end position="359"/>
    </location>
</feature>
<evidence type="ECO:0000256" key="3">
    <source>
        <dbReference type="ARBA" id="ARBA00023163"/>
    </source>
</evidence>
<dbReference type="OrthoDB" id="5836119at2759"/>
<evidence type="ECO:0000313" key="7">
    <source>
        <dbReference type="Proteomes" id="UP000325577"/>
    </source>
</evidence>
<dbReference type="EMBL" id="CM018041">
    <property type="protein sequence ID" value="KAA8533885.1"/>
    <property type="molecule type" value="Genomic_DNA"/>
</dbReference>
<keyword evidence="4" id="KW-0539">Nucleus</keyword>
<dbReference type="GO" id="GO:0005666">
    <property type="term" value="C:RNA polymerase III complex"/>
    <property type="evidence" value="ECO:0007669"/>
    <property type="project" value="InterPro"/>
</dbReference>
<dbReference type="PANTHER" id="PTHR13408:SF0">
    <property type="entry name" value="DNA-DIRECTED RNA POLYMERASE III SUBUNIT RPC4"/>
    <property type="match status" value="1"/>
</dbReference>
<evidence type="ECO:0000256" key="4">
    <source>
        <dbReference type="ARBA" id="ARBA00023242"/>
    </source>
</evidence>
<evidence type="ECO:0000256" key="2">
    <source>
        <dbReference type="ARBA" id="ARBA00022478"/>
    </source>
</evidence>
<feature type="region of interest" description="Disordered" evidence="5">
    <location>
        <begin position="173"/>
        <end position="198"/>
    </location>
</feature>